<keyword evidence="3" id="KW-1185">Reference proteome</keyword>
<evidence type="ECO:0000256" key="1">
    <source>
        <dbReference type="SAM" id="MobiDB-lite"/>
    </source>
</evidence>
<gene>
    <name evidence="2" type="primary">139</name>
    <name evidence="2" type="ORF">SEA_OBLADI_139</name>
</gene>
<name>A0A977KMX2_9CAUD</name>
<protein>
    <submittedName>
        <fullName evidence="2">Uncharacterized protein</fullName>
    </submittedName>
</protein>
<sequence>MPWLPGRAPRADLAAQPPLAPRVPTACASAHRPTKGNSMSDLIDASEQDLDRSTVYVDTDGDLWVWHHNRGRWVYLVESLEPTWDGLQPPEVRVRFMPLNKHMSAAIRSAVERAIREAE</sequence>
<evidence type="ECO:0000313" key="3">
    <source>
        <dbReference type="Proteomes" id="UP001064297"/>
    </source>
</evidence>
<feature type="region of interest" description="Disordered" evidence="1">
    <location>
        <begin position="1"/>
        <end position="41"/>
    </location>
</feature>
<proteinExistence type="predicted"/>
<dbReference type="EMBL" id="OP297535">
    <property type="protein sequence ID" value="UXE03862.1"/>
    <property type="molecule type" value="Genomic_DNA"/>
</dbReference>
<accession>A0A977KMX2</accession>
<reference evidence="2" key="1">
    <citation type="submission" date="2022-08" db="EMBL/GenBank/DDBJ databases">
        <authorList>
            <person name="Abuwarda M.A."/>
            <person name="Alvarez A."/>
            <person name="Batteikh M."/>
            <person name="Baughman A.P."/>
            <person name="Chavez V."/>
            <person name="Cheng C."/>
            <person name="Cosentino E.J."/>
            <person name="Di Blasi D.L."/>
            <person name="Dooley N.L."/>
            <person name="Empson B.M."/>
            <person name="Erfanian K."/>
            <person name="Esparza P.D."/>
            <person name="Fleming H.S."/>
            <person name="Ghannam M.S."/>
            <person name="Gibbons A.C."/>
            <person name="Gonzalez C."/>
            <person name="Huq N.E."/>
            <person name="Jin K."/>
            <person name="Kamarzar M."/>
            <person name="Khaine A."/>
            <person name="Krug K.R."/>
            <person name="Lee A."/>
            <person name="Liao S."/>
            <person name="Light I."/>
            <person name="Ma Y."/>
            <person name="Magaling J.M."/>
            <person name="McLinden K.C."/>
            <person name="Melkote A."/>
            <person name="Montoya Serpas C.A."/>
            <person name="Niazmandi K."/>
            <person name="Ostroske E.C."/>
            <person name="Paek B.H."/>
            <person name="Rajiv S."/>
            <person name="Santos C.E."/>
            <person name="Semaan S.A."/>
            <person name="Senthilvelan J."/>
            <person name="Sheppy T.E."/>
            <person name="Stephenson J.C."/>
            <person name="Tenney M.E."/>
            <person name="Teoh N."/>
            <person name="Thorp J.P."/>
            <person name="Turon Font G."/>
            <person name="Uvarov E.V."/>
            <person name="Verpukhovskiy P."/>
            <person name="Wang J."/>
            <person name="Whang A.Y."/>
            <person name="Wright N.E."/>
            <person name="Wu M."/>
            <person name="Zhuang C."/>
            <person name="Bruns J.A."/>
            <person name="Chai A.E."/>
            <person name="Parikh H."/>
            <person name="Zorawik M."/>
            <person name="Garza D.R."/>
            <person name="Ngo R.T."/>
            <person name="Reddi K."/>
            <person name="Garcia-Vedrenne A.E."/>
            <person name="Freise A.C."/>
            <person name="Balish M.F."/>
            <person name="Garlena R.A."/>
            <person name="Russell D.A."/>
            <person name="Jacobs-Sera D."/>
            <person name="Hatfull G.F."/>
        </authorList>
    </citation>
    <scope>NUCLEOTIDE SEQUENCE</scope>
</reference>
<evidence type="ECO:0000313" key="2">
    <source>
        <dbReference type="EMBL" id="UXE03862.1"/>
    </source>
</evidence>
<dbReference type="Proteomes" id="UP001064297">
    <property type="component" value="Segment"/>
</dbReference>
<organism evidence="2 3">
    <name type="scientific">Gordonia phage ObLaDi</name>
    <dbReference type="NCBI Taxonomy" id="2978487"/>
    <lineage>
        <taxon>Viruses</taxon>
        <taxon>Duplodnaviria</taxon>
        <taxon>Heunggongvirae</taxon>
        <taxon>Uroviricota</taxon>
        <taxon>Caudoviricetes</taxon>
        <taxon>Kruegerviridae</taxon>
        <taxon>Cafassovirus</taxon>
        <taxon>Cafassovirus obladi</taxon>
    </lineage>
</organism>